<dbReference type="Pfam" id="PF04240">
    <property type="entry name" value="Caroten_synth"/>
    <property type="match status" value="1"/>
</dbReference>
<reference evidence="2 3" key="1">
    <citation type="submission" date="2020-08" db="EMBL/GenBank/DDBJ databases">
        <title>Genomic Encyclopedia of Type Strains, Phase IV (KMG-V): Genome sequencing to study the core and pangenomes of soil and plant-associated prokaryotes.</title>
        <authorList>
            <person name="Whitman W."/>
        </authorList>
    </citation>
    <scope>NUCLEOTIDE SEQUENCE [LARGE SCALE GENOMIC DNA]</scope>
    <source>
        <strain evidence="2 3">M8US30</strain>
    </source>
</reference>
<name>A0A7W8J9V7_9BACT</name>
<organism evidence="2 3">
    <name type="scientific">Tunturiibacter lichenicola</name>
    <dbReference type="NCBI Taxonomy" id="2051959"/>
    <lineage>
        <taxon>Bacteria</taxon>
        <taxon>Pseudomonadati</taxon>
        <taxon>Acidobacteriota</taxon>
        <taxon>Terriglobia</taxon>
        <taxon>Terriglobales</taxon>
        <taxon>Acidobacteriaceae</taxon>
        <taxon>Tunturiibacter</taxon>
    </lineage>
</organism>
<gene>
    <name evidence="2" type="ORF">HDF10_003299</name>
</gene>
<feature type="transmembrane region" description="Helical" evidence="1">
    <location>
        <begin position="214"/>
        <end position="234"/>
    </location>
</feature>
<comment type="caution">
    <text evidence="2">The sequence shown here is derived from an EMBL/GenBank/DDBJ whole genome shotgun (WGS) entry which is preliminary data.</text>
</comment>
<dbReference type="Proteomes" id="UP000569092">
    <property type="component" value="Unassembled WGS sequence"/>
</dbReference>
<evidence type="ECO:0000313" key="2">
    <source>
        <dbReference type="EMBL" id="MBB5345308.1"/>
    </source>
</evidence>
<dbReference type="PANTHER" id="PTHR39419">
    <property type="entry name" value="SLL0814 PROTEIN"/>
    <property type="match status" value="1"/>
</dbReference>
<keyword evidence="1" id="KW-0812">Transmembrane</keyword>
<sequence length="279" mass="31284">MLSDRSSHVVCWLLLLFYAVGRLLQLEAGRVPTLTIVLLHVVPLAAFALIHGVKAYRLRGMLVFVGLSLGVGFVFESLSLRTGFPFGHYYFTDVMGPKFFQLPVLLVLAYVGMGYVSWMMALLILNSADDRLGVRRWIALPVVASFLMVAWDFAMDPVWADIDRAWVWKDGGAYFGVPVSNYFGWYLTVYVVYQLFALYLRGTAEVQGELSRRYWRMPVIVYGVCAIGNVVLAIPRESYLVSDGSGRQWRSSDIVGTCVIVSIFVMGSFASLAWARVSE</sequence>
<proteinExistence type="predicted"/>
<feature type="transmembrane region" description="Helical" evidence="1">
    <location>
        <begin position="31"/>
        <end position="50"/>
    </location>
</feature>
<feature type="transmembrane region" description="Helical" evidence="1">
    <location>
        <begin position="100"/>
        <end position="125"/>
    </location>
</feature>
<dbReference type="EMBL" id="JACHDZ010000005">
    <property type="protein sequence ID" value="MBB5345308.1"/>
    <property type="molecule type" value="Genomic_DNA"/>
</dbReference>
<dbReference type="PANTHER" id="PTHR39419:SF1">
    <property type="entry name" value="SLL0814 PROTEIN"/>
    <property type="match status" value="1"/>
</dbReference>
<accession>A0A7W8J9V7</accession>
<dbReference type="AlphaFoldDB" id="A0A7W8J9V7"/>
<feature type="transmembrane region" description="Helical" evidence="1">
    <location>
        <begin position="62"/>
        <end position="80"/>
    </location>
</feature>
<dbReference type="InterPro" id="IPR007354">
    <property type="entry name" value="CruF-like"/>
</dbReference>
<protein>
    <submittedName>
        <fullName evidence="2">Membrane protein</fullName>
    </submittedName>
</protein>
<evidence type="ECO:0000256" key="1">
    <source>
        <dbReference type="SAM" id="Phobius"/>
    </source>
</evidence>
<feature type="transmembrane region" description="Helical" evidence="1">
    <location>
        <begin position="254"/>
        <end position="275"/>
    </location>
</feature>
<feature type="transmembrane region" description="Helical" evidence="1">
    <location>
        <begin position="183"/>
        <end position="202"/>
    </location>
</feature>
<keyword evidence="1" id="KW-0472">Membrane</keyword>
<feature type="transmembrane region" description="Helical" evidence="1">
    <location>
        <begin position="137"/>
        <end position="154"/>
    </location>
</feature>
<evidence type="ECO:0000313" key="3">
    <source>
        <dbReference type="Proteomes" id="UP000569092"/>
    </source>
</evidence>
<keyword evidence="1" id="KW-1133">Transmembrane helix</keyword>